<comment type="caution">
    <text evidence="7">The sequence shown here is derived from an EMBL/GenBank/DDBJ whole genome shotgun (WGS) entry which is preliminary data.</text>
</comment>
<dbReference type="Proteomes" id="UP000807342">
    <property type="component" value="Unassembled WGS sequence"/>
</dbReference>
<dbReference type="PANTHER" id="PTHR28234:SF1">
    <property type="entry name" value="NUCLEAR CONTROL OF ATPASE PROTEIN 2"/>
    <property type="match status" value="1"/>
</dbReference>
<name>A0A9P6C5X9_9AGAR</name>
<dbReference type="AlphaFoldDB" id="A0A9P6C5X9"/>
<evidence type="ECO:0000313" key="8">
    <source>
        <dbReference type="Proteomes" id="UP000807342"/>
    </source>
</evidence>
<dbReference type="Pfam" id="PF08637">
    <property type="entry name" value="NCA2"/>
    <property type="match status" value="1"/>
</dbReference>
<comment type="subcellular location">
    <subcellularLocation>
        <location evidence="1">Mitochondrion membrane</location>
        <topology evidence="1">Multi-pass membrane protein</topology>
    </subcellularLocation>
</comment>
<dbReference type="OrthoDB" id="413313at2759"/>
<evidence type="ECO:0000256" key="2">
    <source>
        <dbReference type="ARBA" id="ARBA00022692"/>
    </source>
</evidence>
<evidence type="ECO:0000313" key="7">
    <source>
        <dbReference type="EMBL" id="KAF9452962.1"/>
    </source>
</evidence>
<evidence type="ECO:0000256" key="6">
    <source>
        <dbReference type="SAM" id="Phobius"/>
    </source>
</evidence>
<keyword evidence="4" id="KW-0496">Mitochondrion</keyword>
<gene>
    <name evidence="7" type="ORF">P691DRAFT_802818</name>
</gene>
<keyword evidence="5 6" id="KW-0472">Membrane</keyword>
<evidence type="ECO:0000256" key="5">
    <source>
        <dbReference type="ARBA" id="ARBA00023136"/>
    </source>
</evidence>
<accession>A0A9P6C5X9</accession>
<dbReference type="InterPro" id="IPR013946">
    <property type="entry name" value="NCA2-like"/>
</dbReference>
<keyword evidence="3 6" id="KW-1133">Transmembrane helix</keyword>
<dbReference type="EMBL" id="MU151066">
    <property type="protein sequence ID" value="KAF9452962.1"/>
    <property type="molecule type" value="Genomic_DNA"/>
</dbReference>
<feature type="transmembrane region" description="Helical" evidence="6">
    <location>
        <begin position="528"/>
        <end position="551"/>
    </location>
</feature>
<evidence type="ECO:0000256" key="3">
    <source>
        <dbReference type="ARBA" id="ARBA00022989"/>
    </source>
</evidence>
<protein>
    <submittedName>
        <fullName evidence="7">NCA2-domain-containing protein</fullName>
    </submittedName>
</protein>
<proteinExistence type="predicted"/>
<sequence length="662" mass="73659">MPSQFIDNFTHSLTASSPALSSTLELSAESPTEGSNEQVSTIKRTLHTLLVSFPQPLNAQQLKDAISVLSELESESGSFSVKAADAEEDALKNAVVGKITVGLYAEVMDLYLSQATEVETEAEWWRDIERSRLNAAWYLLQTTPVRLCNIAETVIAAVRSQNLPLSLSTFASSSLARLFPTSPTSPFRPSVLTTAFFPHLSKTSLAVTALLYPPVTSLPASAPFTERTTGTLSYYYTLITSCITHPLSLTRQECRSNRRALENIRDERAEVLGKVSQMRNDLSKILTDPSYAFSSMTEFLPKIQYFIQILDCKAAVDAEVKYSSPVQALAHLSNETLPMLVQSHRRTLGNNRLLRPSTLVLAWPKILLLPPLTLIACRSLYASRASLEEVVKDAVTTLKGFVRGWLLEPLRDVLKTVRSGSGDEEGVLVRREGVMADLDSLERMTLSLAKDELKYSDEQLVALSRQIRLGDMTPVMQVYEKDIRRPLKSAVAGTLLRNVFIQVQKAKVDIDQALTGIDRLLKSQELTFAFVGVAPALAVVYLACGALTHIWTGGRGRGRYGGLHRRRGVWDSMRRIERLLIPINQQEVEDLTSGLLLLSLARLRSYATDHLPANSRLRDGFLEDLDELEKPELRRDAKLEVVHRMWRCWGASLGWDGCGAYH</sequence>
<dbReference type="PANTHER" id="PTHR28234">
    <property type="entry name" value="NUCLEAR CONTROL OF ATPASE PROTEIN 2"/>
    <property type="match status" value="1"/>
</dbReference>
<keyword evidence="2 6" id="KW-0812">Transmembrane</keyword>
<evidence type="ECO:0000256" key="1">
    <source>
        <dbReference type="ARBA" id="ARBA00004225"/>
    </source>
</evidence>
<dbReference type="GO" id="GO:0005741">
    <property type="term" value="C:mitochondrial outer membrane"/>
    <property type="evidence" value="ECO:0007669"/>
    <property type="project" value="TreeGrafter"/>
</dbReference>
<evidence type="ECO:0000256" key="4">
    <source>
        <dbReference type="ARBA" id="ARBA00023128"/>
    </source>
</evidence>
<reference evidence="7" key="1">
    <citation type="submission" date="2020-11" db="EMBL/GenBank/DDBJ databases">
        <authorList>
            <consortium name="DOE Joint Genome Institute"/>
            <person name="Ahrendt S."/>
            <person name="Riley R."/>
            <person name="Andreopoulos W."/>
            <person name="Labutti K."/>
            <person name="Pangilinan J."/>
            <person name="Ruiz-Duenas F.J."/>
            <person name="Barrasa J.M."/>
            <person name="Sanchez-Garcia M."/>
            <person name="Camarero S."/>
            <person name="Miyauchi S."/>
            <person name="Serrano A."/>
            <person name="Linde D."/>
            <person name="Babiker R."/>
            <person name="Drula E."/>
            <person name="Ayuso-Fernandez I."/>
            <person name="Pacheco R."/>
            <person name="Padilla G."/>
            <person name="Ferreira P."/>
            <person name="Barriuso J."/>
            <person name="Kellner H."/>
            <person name="Castanera R."/>
            <person name="Alfaro M."/>
            <person name="Ramirez L."/>
            <person name="Pisabarro A.G."/>
            <person name="Kuo A."/>
            <person name="Tritt A."/>
            <person name="Lipzen A."/>
            <person name="He G."/>
            <person name="Yan M."/>
            <person name="Ng V."/>
            <person name="Cullen D."/>
            <person name="Martin F."/>
            <person name="Rosso M.-N."/>
            <person name="Henrissat B."/>
            <person name="Hibbett D."/>
            <person name="Martinez A.T."/>
            <person name="Grigoriev I.V."/>
        </authorList>
    </citation>
    <scope>NUCLEOTIDE SEQUENCE</scope>
    <source>
        <strain evidence="7">MF-IS2</strain>
    </source>
</reference>
<keyword evidence="8" id="KW-1185">Reference proteome</keyword>
<organism evidence="7 8">
    <name type="scientific">Macrolepiota fuliginosa MF-IS2</name>
    <dbReference type="NCBI Taxonomy" id="1400762"/>
    <lineage>
        <taxon>Eukaryota</taxon>
        <taxon>Fungi</taxon>
        <taxon>Dikarya</taxon>
        <taxon>Basidiomycota</taxon>
        <taxon>Agaricomycotina</taxon>
        <taxon>Agaricomycetes</taxon>
        <taxon>Agaricomycetidae</taxon>
        <taxon>Agaricales</taxon>
        <taxon>Agaricineae</taxon>
        <taxon>Agaricaceae</taxon>
        <taxon>Macrolepiota</taxon>
    </lineage>
</organism>